<organism evidence="1 2">
    <name type="scientific">Corynebacterium jeddahense</name>
    <dbReference type="NCBI Taxonomy" id="1414719"/>
    <lineage>
        <taxon>Bacteria</taxon>
        <taxon>Bacillati</taxon>
        <taxon>Actinomycetota</taxon>
        <taxon>Actinomycetes</taxon>
        <taxon>Mycobacteriales</taxon>
        <taxon>Corynebacteriaceae</taxon>
        <taxon>Corynebacterium</taxon>
    </lineage>
</organism>
<evidence type="ECO:0000313" key="1">
    <source>
        <dbReference type="EMBL" id="WCZ39963.1"/>
    </source>
</evidence>
<name>A0ABY7UQZ4_9CORY</name>
<evidence type="ECO:0008006" key="3">
    <source>
        <dbReference type="Google" id="ProtNLM"/>
    </source>
</evidence>
<gene>
    <name evidence="1" type="ORF">CJEDD_11985</name>
</gene>
<keyword evidence="2" id="KW-1185">Reference proteome</keyword>
<evidence type="ECO:0000313" key="2">
    <source>
        <dbReference type="Proteomes" id="UP001218071"/>
    </source>
</evidence>
<sequence>MARMSIQARALTYKRQKEESAAIRLLHADNAPVLLAVVAEHFPRGAEARPAAQLYELMAADFAVLRETFDLPKTPAAYCNDWVKAGWLVRKSGTKASGETLEPSEQALTALQFMERVSAPRSAVTASRVASISSALQALARDTDPNIETRLVQLEAERARIDAEIAQVERGEFELPSPASVRERVSDILGQASAIPGDFARVRHELEALNSQLRRQLLDPEGSRGDVLDEIFAGVDLIGESDAGRSFNAFYSLVVDPERGAWLDTWIRQILERVGEDAMTAEERARFRALFRDMEDAGYEVNAMMTRLARNLRNYVASEQFAEDRRMIELLRDTRKLAADAAEREELSATHKMATPLQRIGMQVTSVAQLKLADPGAEVITSTVEAFEPGESDPEELYSVVRESEIDLEELMEAVSETVEAAGGASISKVLERHPATQGLGSVVGLVYLAARYGVRREGREQVSFEEEDGSIRVATVPRWHFDVVAVEEMA</sequence>
<reference evidence="1 2" key="1">
    <citation type="submission" date="2020-10" db="EMBL/GenBank/DDBJ databases">
        <title>Complete genome sequence of Corynebacterium jeddahense DSM 45997, type strain of Corynebacterium jeddahense.</title>
        <authorList>
            <person name="Busche T."/>
            <person name="Kalinowski J."/>
            <person name="Ruckert C."/>
        </authorList>
    </citation>
    <scope>NUCLEOTIDE SEQUENCE [LARGE SCALE GENOMIC DNA]</scope>
    <source>
        <strain evidence="1 2">DSM 45997</strain>
    </source>
</reference>
<dbReference type="Proteomes" id="UP001218071">
    <property type="component" value="Chromosome"/>
</dbReference>
<protein>
    <recommendedName>
        <fullName evidence="3">DUF3375 domain-containing protein</fullName>
    </recommendedName>
</protein>
<dbReference type="InterPro" id="IPR021804">
    <property type="entry name" value="DUF3375"/>
</dbReference>
<dbReference type="Pfam" id="PF11855">
    <property type="entry name" value="DUF3375"/>
    <property type="match status" value="1"/>
</dbReference>
<accession>A0ABY7UQZ4</accession>
<proteinExistence type="predicted"/>
<dbReference type="EMBL" id="CP063194">
    <property type="protein sequence ID" value="WCZ39963.1"/>
    <property type="molecule type" value="Genomic_DNA"/>
</dbReference>